<organism evidence="2 3">
    <name type="scientific">Ketobacter alkanivorans</name>
    <dbReference type="NCBI Taxonomy" id="1917421"/>
    <lineage>
        <taxon>Bacteria</taxon>
        <taxon>Pseudomonadati</taxon>
        <taxon>Pseudomonadota</taxon>
        <taxon>Gammaproteobacteria</taxon>
        <taxon>Pseudomonadales</taxon>
        <taxon>Ketobacteraceae</taxon>
        <taxon>Ketobacter</taxon>
    </lineage>
</organism>
<feature type="signal peptide" evidence="1">
    <location>
        <begin position="1"/>
        <end position="20"/>
    </location>
</feature>
<dbReference type="OrthoDB" id="9866506at2"/>
<evidence type="ECO:0000313" key="3">
    <source>
        <dbReference type="Proteomes" id="UP000235116"/>
    </source>
</evidence>
<dbReference type="EMBL" id="CP022684">
    <property type="protein sequence ID" value="AUM13233.1"/>
    <property type="molecule type" value="Genomic_DNA"/>
</dbReference>
<sequence length="167" mass="18733">MKLVRVVGVALAALVCVVFADDAMEATKGVFATQTATSGSTLDGLWVSNCYQFEDDDYQVRTFEFVLDHLATITTMSYPDQHCSDSPMGSTVISATWDLGEHRVTEEGLLAYTLDVLLKAGPRQELTTVNQIVHFQEESFILGINRQLDMYPDRLDWEISYTRVEQP</sequence>
<proteinExistence type="predicted"/>
<name>A0A2K9LLU3_9GAMM</name>
<protein>
    <recommendedName>
        <fullName evidence="4">APCDD1 domain-containing protein</fullName>
    </recommendedName>
</protein>
<keyword evidence="1" id="KW-0732">Signal</keyword>
<evidence type="ECO:0008006" key="4">
    <source>
        <dbReference type="Google" id="ProtNLM"/>
    </source>
</evidence>
<reference evidence="3" key="1">
    <citation type="submission" date="2017-08" db="EMBL/GenBank/DDBJ databases">
        <title>Direct submision.</title>
        <authorList>
            <person name="Kim S.-J."/>
            <person name="Rhee S.-K."/>
        </authorList>
    </citation>
    <scope>NUCLEOTIDE SEQUENCE [LARGE SCALE GENOMIC DNA]</scope>
    <source>
        <strain evidence="3">GI5</strain>
    </source>
</reference>
<dbReference type="KEGG" id="kak:Kalk_12710"/>
<dbReference type="AlphaFoldDB" id="A0A2K9LLU3"/>
<evidence type="ECO:0000313" key="2">
    <source>
        <dbReference type="EMBL" id="AUM13233.1"/>
    </source>
</evidence>
<accession>A0A2K9LLU3</accession>
<dbReference type="Proteomes" id="UP000235116">
    <property type="component" value="Chromosome"/>
</dbReference>
<keyword evidence="3" id="KW-1185">Reference proteome</keyword>
<dbReference type="RefSeq" id="WP_101894612.1">
    <property type="nucleotide sequence ID" value="NZ_CP022684.1"/>
</dbReference>
<feature type="chain" id="PRO_5014804541" description="APCDD1 domain-containing protein" evidence="1">
    <location>
        <begin position="21"/>
        <end position="167"/>
    </location>
</feature>
<gene>
    <name evidence="2" type="ORF">Kalk_12710</name>
</gene>
<evidence type="ECO:0000256" key="1">
    <source>
        <dbReference type="SAM" id="SignalP"/>
    </source>
</evidence>